<keyword evidence="10 16" id="KW-0460">Magnesium</keyword>
<evidence type="ECO:0000256" key="4">
    <source>
        <dbReference type="ARBA" id="ARBA00022490"/>
    </source>
</evidence>
<evidence type="ECO:0000256" key="5">
    <source>
        <dbReference type="ARBA" id="ARBA00022679"/>
    </source>
</evidence>
<keyword evidence="9 16" id="KW-0227">DNA damage</keyword>
<comment type="catalytic activity">
    <reaction evidence="15 16">
        <text>DNA(n) + a 2'-deoxyribonucleoside 5'-triphosphate = DNA(n+1) + diphosphate</text>
        <dbReference type="Rhea" id="RHEA:22508"/>
        <dbReference type="Rhea" id="RHEA-COMP:17339"/>
        <dbReference type="Rhea" id="RHEA-COMP:17340"/>
        <dbReference type="ChEBI" id="CHEBI:33019"/>
        <dbReference type="ChEBI" id="CHEBI:61560"/>
        <dbReference type="ChEBI" id="CHEBI:173112"/>
        <dbReference type="EC" id="2.7.7.7"/>
    </reaction>
</comment>
<dbReference type="InterPro" id="IPR001126">
    <property type="entry name" value="UmuC"/>
</dbReference>
<dbReference type="PANTHER" id="PTHR11076">
    <property type="entry name" value="DNA REPAIR POLYMERASE UMUC / TRANSFERASE FAMILY MEMBER"/>
    <property type="match status" value="1"/>
</dbReference>
<feature type="region of interest" description="Disordered" evidence="17">
    <location>
        <begin position="412"/>
        <end position="463"/>
    </location>
</feature>
<dbReference type="GO" id="GO:0005829">
    <property type="term" value="C:cytosol"/>
    <property type="evidence" value="ECO:0007669"/>
    <property type="project" value="TreeGrafter"/>
</dbReference>
<dbReference type="CDD" id="cd03586">
    <property type="entry name" value="PolY_Pol_IV_kappa"/>
    <property type="match status" value="1"/>
</dbReference>
<organism evidence="19 20">
    <name type="scientific">Litorihabitans aurantiacus</name>
    <dbReference type="NCBI Taxonomy" id="1930061"/>
    <lineage>
        <taxon>Bacteria</taxon>
        <taxon>Bacillati</taxon>
        <taxon>Actinomycetota</taxon>
        <taxon>Actinomycetes</taxon>
        <taxon>Micrococcales</taxon>
        <taxon>Beutenbergiaceae</taxon>
        <taxon>Litorihabitans</taxon>
    </lineage>
</organism>
<dbReference type="Gene3D" id="3.30.1490.100">
    <property type="entry name" value="DNA polymerase, Y-family, little finger domain"/>
    <property type="match status" value="1"/>
</dbReference>
<gene>
    <name evidence="19" type="primary">dinB_2</name>
    <name evidence="16" type="synonym">dinB</name>
    <name evidence="19" type="ORF">GCM10025875_17260</name>
</gene>
<dbReference type="InterPro" id="IPR043502">
    <property type="entry name" value="DNA/RNA_pol_sf"/>
</dbReference>
<proteinExistence type="inferred from homology"/>
<dbReference type="GO" id="GO:0006281">
    <property type="term" value="P:DNA repair"/>
    <property type="evidence" value="ECO:0007669"/>
    <property type="project" value="UniProtKB-UniRule"/>
</dbReference>
<dbReference type="EC" id="2.7.7.7" evidence="16"/>
<comment type="cofactor">
    <cofactor evidence="16">
        <name>Mg(2+)</name>
        <dbReference type="ChEBI" id="CHEBI:18420"/>
    </cofactor>
    <text evidence="16">Binds 2 magnesium ions per subunit.</text>
</comment>
<comment type="subunit">
    <text evidence="16">Monomer.</text>
</comment>
<keyword evidence="11 16" id="KW-0239">DNA-directed DNA polymerase</keyword>
<keyword evidence="20" id="KW-1185">Reference proteome</keyword>
<dbReference type="NCBIfam" id="NF002677">
    <property type="entry name" value="PRK02406.1"/>
    <property type="match status" value="1"/>
</dbReference>
<dbReference type="GO" id="GO:0006261">
    <property type="term" value="P:DNA-templated DNA replication"/>
    <property type="evidence" value="ECO:0007669"/>
    <property type="project" value="UniProtKB-UniRule"/>
</dbReference>
<keyword evidence="3 16" id="KW-0515">Mutator protein</keyword>
<evidence type="ECO:0000259" key="18">
    <source>
        <dbReference type="PROSITE" id="PS50173"/>
    </source>
</evidence>
<evidence type="ECO:0000256" key="10">
    <source>
        <dbReference type="ARBA" id="ARBA00022842"/>
    </source>
</evidence>
<evidence type="ECO:0000256" key="2">
    <source>
        <dbReference type="ARBA" id="ARBA00010945"/>
    </source>
</evidence>
<dbReference type="PANTHER" id="PTHR11076:SF33">
    <property type="entry name" value="DNA POLYMERASE KAPPA"/>
    <property type="match status" value="1"/>
</dbReference>
<dbReference type="HAMAP" id="MF_01113">
    <property type="entry name" value="DNApol_IV"/>
    <property type="match status" value="1"/>
</dbReference>
<dbReference type="PROSITE" id="PS50173">
    <property type="entry name" value="UMUC"/>
    <property type="match status" value="1"/>
</dbReference>
<evidence type="ECO:0000256" key="14">
    <source>
        <dbReference type="ARBA" id="ARBA00025589"/>
    </source>
</evidence>
<reference evidence="19" key="1">
    <citation type="journal article" date="2014" name="Int. J. Syst. Evol. Microbiol.">
        <title>Complete genome sequence of Corynebacterium casei LMG S-19264T (=DSM 44701T), isolated from a smear-ripened cheese.</title>
        <authorList>
            <consortium name="US DOE Joint Genome Institute (JGI-PGF)"/>
            <person name="Walter F."/>
            <person name="Albersmeier A."/>
            <person name="Kalinowski J."/>
            <person name="Ruckert C."/>
        </authorList>
    </citation>
    <scope>NUCLEOTIDE SEQUENCE</scope>
    <source>
        <strain evidence="19">NBRC 112290</strain>
    </source>
</reference>
<dbReference type="GO" id="GO:0003887">
    <property type="term" value="F:DNA-directed DNA polymerase activity"/>
    <property type="evidence" value="ECO:0007669"/>
    <property type="project" value="UniProtKB-UniRule"/>
</dbReference>
<evidence type="ECO:0000256" key="13">
    <source>
        <dbReference type="ARBA" id="ARBA00023204"/>
    </source>
</evidence>
<feature type="active site" evidence="16">
    <location>
        <position position="131"/>
    </location>
</feature>
<dbReference type="Pfam" id="PF00817">
    <property type="entry name" value="IMS"/>
    <property type="match status" value="1"/>
</dbReference>
<dbReference type="InterPro" id="IPR053848">
    <property type="entry name" value="IMS_HHH_1"/>
</dbReference>
<evidence type="ECO:0000256" key="8">
    <source>
        <dbReference type="ARBA" id="ARBA00022723"/>
    </source>
</evidence>
<protein>
    <recommendedName>
        <fullName evidence="16">DNA polymerase IV</fullName>
        <shortName evidence="16">Pol IV</shortName>
        <ecNumber evidence="16">2.7.7.7</ecNumber>
    </recommendedName>
</protein>
<dbReference type="SUPFAM" id="SSF100879">
    <property type="entry name" value="Lesion bypass DNA polymerase (Y-family), little finger domain"/>
    <property type="match status" value="1"/>
</dbReference>
<dbReference type="GO" id="GO:0009432">
    <property type="term" value="P:SOS response"/>
    <property type="evidence" value="ECO:0007669"/>
    <property type="project" value="TreeGrafter"/>
</dbReference>
<dbReference type="Gene3D" id="1.10.150.20">
    <property type="entry name" value="5' to 3' exonuclease, C-terminal subdomain"/>
    <property type="match status" value="1"/>
</dbReference>
<keyword evidence="13 16" id="KW-0234">DNA repair</keyword>
<dbReference type="InterPro" id="IPR022880">
    <property type="entry name" value="DNApol_IV"/>
</dbReference>
<evidence type="ECO:0000256" key="6">
    <source>
        <dbReference type="ARBA" id="ARBA00022695"/>
    </source>
</evidence>
<evidence type="ECO:0000256" key="11">
    <source>
        <dbReference type="ARBA" id="ARBA00022932"/>
    </source>
</evidence>
<evidence type="ECO:0000256" key="16">
    <source>
        <dbReference type="HAMAP-Rule" id="MF_01113"/>
    </source>
</evidence>
<name>A0AA38CSS2_9MICO</name>
<evidence type="ECO:0000256" key="7">
    <source>
        <dbReference type="ARBA" id="ARBA00022705"/>
    </source>
</evidence>
<dbReference type="InterPro" id="IPR043128">
    <property type="entry name" value="Rev_trsase/Diguanyl_cyclase"/>
</dbReference>
<dbReference type="InterPro" id="IPR050116">
    <property type="entry name" value="DNA_polymerase-Y"/>
</dbReference>
<reference evidence="19" key="2">
    <citation type="submission" date="2023-02" db="EMBL/GenBank/DDBJ databases">
        <authorList>
            <person name="Sun Q."/>
            <person name="Mori K."/>
        </authorList>
    </citation>
    <scope>NUCLEOTIDE SEQUENCE</scope>
    <source>
        <strain evidence="19">NBRC 112290</strain>
    </source>
</reference>
<keyword evidence="5 16" id="KW-0808">Transferase</keyword>
<comment type="similarity">
    <text evidence="2 16">Belongs to the DNA polymerase type-Y family.</text>
</comment>
<dbReference type="Gene3D" id="3.30.70.270">
    <property type="match status" value="1"/>
</dbReference>
<dbReference type="AlphaFoldDB" id="A0AA38CSS2"/>
<evidence type="ECO:0000256" key="1">
    <source>
        <dbReference type="ARBA" id="ARBA00004496"/>
    </source>
</evidence>
<comment type="function">
    <text evidence="14 16">Poorly processive, error-prone DNA polymerase involved in untargeted mutagenesis. Copies undamaged DNA at stalled replication forks, which arise in vivo from mismatched or misaligned primer ends. These misaligned primers can be extended by PolIV. Exhibits no 3'-5' exonuclease (proofreading) activity. May be involved in translesional synthesis, in conjunction with the beta clamp from PolIII.</text>
</comment>
<feature type="binding site" evidence="16">
    <location>
        <position position="37"/>
    </location>
    <ligand>
        <name>Mg(2+)</name>
        <dbReference type="ChEBI" id="CHEBI:18420"/>
    </ligand>
</feature>
<comment type="subcellular location">
    <subcellularLocation>
        <location evidence="1 16">Cytoplasm</location>
    </subcellularLocation>
</comment>
<feature type="compositionally biased region" description="Gly residues" evidence="17">
    <location>
        <begin position="412"/>
        <end position="429"/>
    </location>
</feature>
<dbReference type="NCBIfam" id="NF003015">
    <property type="entry name" value="PRK03858.1"/>
    <property type="match status" value="1"/>
</dbReference>
<evidence type="ECO:0000256" key="3">
    <source>
        <dbReference type="ARBA" id="ARBA00022457"/>
    </source>
</evidence>
<dbReference type="Proteomes" id="UP001157161">
    <property type="component" value="Unassembled WGS sequence"/>
</dbReference>
<evidence type="ECO:0000256" key="9">
    <source>
        <dbReference type="ARBA" id="ARBA00022763"/>
    </source>
</evidence>
<evidence type="ECO:0000313" key="19">
    <source>
        <dbReference type="EMBL" id="GMA31734.1"/>
    </source>
</evidence>
<keyword evidence="6 16" id="KW-0548">Nucleotidyltransferase</keyword>
<feature type="domain" description="UmuC" evidence="18">
    <location>
        <begin position="33"/>
        <end position="212"/>
    </location>
</feature>
<dbReference type="InterPro" id="IPR036775">
    <property type="entry name" value="DNA_pol_Y-fam_lit_finger_sf"/>
</dbReference>
<keyword evidence="12 16" id="KW-0238">DNA-binding</keyword>
<feature type="binding site" evidence="16">
    <location>
        <position position="130"/>
    </location>
    <ligand>
        <name>Mg(2+)</name>
        <dbReference type="ChEBI" id="CHEBI:18420"/>
    </ligand>
</feature>
<dbReference type="InterPro" id="IPR017961">
    <property type="entry name" value="DNA_pol_Y-fam_little_finger"/>
</dbReference>
<keyword evidence="7 16" id="KW-0235">DNA replication</keyword>
<feature type="site" description="Substrate discrimination" evidence="16">
    <location>
        <position position="42"/>
    </location>
</feature>
<feature type="compositionally biased region" description="Low complexity" evidence="17">
    <location>
        <begin position="436"/>
        <end position="457"/>
    </location>
</feature>
<evidence type="ECO:0000256" key="17">
    <source>
        <dbReference type="SAM" id="MobiDB-lite"/>
    </source>
</evidence>
<keyword evidence="4 16" id="KW-0963">Cytoplasm</keyword>
<dbReference type="GO" id="GO:0000287">
    <property type="term" value="F:magnesium ion binding"/>
    <property type="evidence" value="ECO:0007669"/>
    <property type="project" value="UniProtKB-UniRule"/>
</dbReference>
<dbReference type="Pfam" id="PF11799">
    <property type="entry name" value="IMS_C"/>
    <property type="match status" value="1"/>
</dbReference>
<dbReference type="Gene3D" id="3.40.1170.60">
    <property type="match status" value="1"/>
</dbReference>
<dbReference type="SUPFAM" id="SSF56672">
    <property type="entry name" value="DNA/RNA polymerases"/>
    <property type="match status" value="1"/>
</dbReference>
<dbReference type="GO" id="GO:0003684">
    <property type="term" value="F:damaged DNA binding"/>
    <property type="evidence" value="ECO:0007669"/>
    <property type="project" value="InterPro"/>
</dbReference>
<accession>A0AA38CSS2</accession>
<evidence type="ECO:0000256" key="12">
    <source>
        <dbReference type="ARBA" id="ARBA00023125"/>
    </source>
</evidence>
<comment type="caution">
    <text evidence="19">The sequence shown here is derived from an EMBL/GenBank/DDBJ whole genome shotgun (WGS) entry which is preliminary data.</text>
</comment>
<dbReference type="GO" id="GO:0042276">
    <property type="term" value="P:error-prone translesion synthesis"/>
    <property type="evidence" value="ECO:0007669"/>
    <property type="project" value="TreeGrafter"/>
</dbReference>
<dbReference type="EMBL" id="BSUM01000001">
    <property type="protein sequence ID" value="GMA31734.1"/>
    <property type="molecule type" value="Genomic_DNA"/>
</dbReference>
<keyword evidence="8 16" id="KW-0479">Metal-binding</keyword>
<dbReference type="Pfam" id="PF21999">
    <property type="entry name" value="IMS_HHH_1"/>
    <property type="match status" value="1"/>
</dbReference>
<evidence type="ECO:0000313" key="20">
    <source>
        <dbReference type="Proteomes" id="UP001157161"/>
    </source>
</evidence>
<evidence type="ECO:0000256" key="15">
    <source>
        <dbReference type="ARBA" id="ARBA00049244"/>
    </source>
</evidence>
<sequence>MTGVEPLFDTGVVETGPVARDGRADQDDSASPILHVDMDAFFASVELADHPGLRGRPMIVGGQERGVVLAATYEARAFGVTSGMPMALARVRCPAAVVLPPRQDVYRRVSRRVMAILADVTPVMQQISVDEAFLDVSGARRRLGPPREIGAAVRARIRDELGLAASVGVAPTMFVAKIASTRAKPDGMLVVPADHAVDFLHGLDVSALWGVGESTRGRLAEVGIRTVAELAHTPVASLRARLGVAAAARLHDLSWGRDPRRVTPTRTERSISSEHTFARDTADAAELTRVMLGQAHTCARRLREAGLLARGVSIKVRMSDFTTLTRSRRLDAPSDLAREVYRAAVALLSGVAIPAGGVRLVGVRADDLVPAAGTALQGHLGEDDSAQRALENVLDDVGRRFPGAATVAASLLGGGSGGRSGGRSGGTVGAPGPAPGGAAEAGSPSTATPDTPATTTSARRRLR</sequence>